<feature type="compositionally biased region" description="Basic and acidic residues" evidence="2">
    <location>
        <begin position="526"/>
        <end position="543"/>
    </location>
</feature>
<feature type="region of interest" description="Disordered" evidence="2">
    <location>
        <begin position="1"/>
        <end position="120"/>
    </location>
</feature>
<accession>A0A151GAG5</accession>
<feature type="region of interest" description="Disordered" evidence="2">
    <location>
        <begin position="524"/>
        <end position="543"/>
    </location>
</feature>
<keyword evidence="4" id="KW-1185">Reference proteome</keyword>
<dbReference type="PANTHER" id="PTHR23159:SF60">
    <property type="entry name" value="SPINDLE ASSEMBLY ABNORMAL PROTEIN 4"/>
    <property type="match status" value="1"/>
</dbReference>
<evidence type="ECO:0000313" key="3">
    <source>
        <dbReference type="EMBL" id="KYK54068.1"/>
    </source>
</evidence>
<gene>
    <name evidence="3" type="ORF">DCS_06024</name>
</gene>
<reference evidence="3 4" key="1">
    <citation type="journal article" date="2016" name="Sci. Rep.">
        <title>Insights into Adaptations to a Near-Obligate Nematode Endoparasitic Lifestyle from the Finished Genome of Drechmeria coniospora.</title>
        <authorList>
            <person name="Zhang L."/>
            <person name="Zhou Z."/>
            <person name="Guo Q."/>
            <person name="Fokkens L."/>
            <person name="Miskei M."/>
            <person name="Pocsi I."/>
            <person name="Zhang W."/>
            <person name="Chen M."/>
            <person name="Wang L."/>
            <person name="Sun Y."/>
            <person name="Donzelli B.G."/>
            <person name="Gibson D.M."/>
            <person name="Nelson D.R."/>
            <person name="Luo J.G."/>
            <person name="Rep M."/>
            <person name="Liu H."/>
            <person name="Yang S."/>
            <person name="Wang J."/>
            <person name="Krasnoff S.B."/>
            <person name="Xu Y."/>
            <person name="Molnar I."/>
            <person name="Lin M."/>
        </authorList>
    </citation>
    <scope>NUCLEOTIDE SEQUENCE [LARGE SCALE GENOMIC DNA]</scope>
    <source>
        <strain evidence="3 4">ARSEF 6962</strain>
    </source>
</reference>
<dbReference type="EMBL" id="LAYC01000003">
    <property type="protein sequence ID" value="KYK54068.1"/>
    <property type="molecule type" value="Genomic_DNA"/>
</dbReference>
<dbReference type="AlphaFoldDB" id="A0A151GAG5"/>
<dbReference type="RefSeq" id="XP_040653420.1">
    <property type="nucleotide sequence ID" value="XM_040803316.1"/>
</dbReference>
<dbReference type="Proteomes" id="UP000076580">
    <property type="component" value="Chromosome 03"/>
</dbReference>
<evidence type="ECO:0000256" key="2">
    <source>
        <dbReference type="SAM" id="MobiDB-lite"/>
    </source>
</evidence>
<comment type="caution">
    <text evidence="3">The sequence shown here is derived from an EMBL/GenBank/DDBJ whole genome shotgun (WGS) entry which is preliminary data.</text>
</comment>
<dbReference type="PANTHER" id="PTHR23159">
    <property type="entry name" value="CENTROSOMAL PROTEIN 2"/>
    <property type="match status" value="1"/>
</dbReference>
<dbReference type="GeneID" id="63718667"/>
<feature type="coiled-coil region" evidence="1">
    <location>
        <begin position="130"/>
        <end position="168"/>
    </location>
</feature>
<protein>
    <submittedName>
        <fullName evidence="3">Uncharacterized protein</fullName>
    </submittedName>
</protein>
<organism evidence="3 4">
    <name type="scientific">Drechmeria coniospora</name>
    <name type="common">Nematophagous fungus</name>
    <name type="synonym">Meria coniospora</name>
    <dbReference type="NCBI Taxonomy" id="98403"/>
    <lineage>
        <taxon>Eukaryota</taxon>
        <taxon>Fungi</taxon>
        <taxon>Dikarya</taxon>
        <taxon>Ascomycota</taxon>
        <taxon>Pezizomycotina</taxon>
        <taxon>Sordariomycetes</taxon>
        <taxon>Hypocreomycetidae</taxon>
        <taxon>Hypocreales</taxon>
        <taxon>Ophiocordycipitaceae</taxon>
        <taxon>Drechmeria</taxon>
    </lineage>
</organism>
<feature type="compositionally biased region" description="Basic and acidic residues" evidence="2">
    <location>
        <begin position="105"/>
        <end position="118"/>
    </location>
</feature>
<dbReference type="InParanoid" id="A0A151GAG5"/>
<name>A0A151GAG5_DRECN</name>
<proteinExistence type="predicted"/>
<feature type="compositionally biased region" description="Polar residues" evidence="2">
    <location>
        <begin position="54"/>
        <end position="66"/>
    </location>
</feature>
<evidence type="ECO:0000256" key="1">
    <source>
        <dbReference type="SAM" id="Coils"/>
    </source>
</evidence>
<dbReference type="STRING" id="98403.A0A151GAG5"/>
<sequence length="681" mass="74996">MADTELPIALRRPRRSHVGHEAEQDTVPASPASLIRTPRRQKRTVRFSDPGPSLTANGTESTSSGLTPMVRRTSLGTPKRQRASTPTRSRPAASTERAAAQSSGRGRDLHHTADGRVERRVRRGNLRTLLLKLEEQRKRGDRRAQEEIQQLRAEVKSRDREIYELQNATVVVDTERIWSLEQQIEHLEDALGRRPEVRNDGDDWTLAARDPFSDDFIDVTADELMDTTADDGDDFGDDTMAHLTASTPCKTPSRALSSFPTPPATSPATPLFGRCTPPVTAPEAGVQTSQSLADATRQQLLEEETASLMLEVSRLTATLESYRDLGARLTQRLSSVVAAEETPSPGLDAPLDGLERRVEALVRTMSDGTAKLGRLGASIAALGFPGDDAGDMIASLGSGLRTARLELEYLTPGEVALPLTAHGAEVLDLLLGRLRTMAKRQREDEATIDEYHDIERCLRRQLDARVSAMDGLRGELAKAEERIGDGEARVEALEVANHRLRGAVDGYVRDMGELERLVERLDEEGREARETQDERRKEVESRDGTIATLEAKLASALDRTTSLQGDVGDMERRHRNQLAALDEQHGAALALRDARVLELGGELDGVQRCLRAAHETIHGLRLENGGLASRTDEEKKQTRRAVDSIRQGLRRVLRMSHALLPQDDGDISGHEETGEEEDADV</sequence>
<keyword evidence="1" id="KW-0175">Coiled coil</keyword>
<evidence type="ECO:0000313" key="4">
    <source>
        <dbReference type="Proteomes" id="UP000076580"/>
    </source>
</evidence>
<feature type="region of interest" description="Disordered" evidence="2">
    <location>
        <begin position="657"/>
        <end position="681"/>
    </location>
</feature>